<name>A0A317MZ17_9GAMM</name>
<organism evidence="1 2">
    <name type="scientific">Plasticicumulans acidivorans</name>
    <dbReference type="NCBI Taxonomy" id="886464"/>
    <lineage>
        <taxon>Bacteria</taxon>
        <taxon>Pseudomonadati</taxon>
        <taxon>Pseudomonadota</taxon>
        <taxon>Gammaproteobacteria</taxon>
        <taxon>Candidatus Competibacteraceae</taxon>
        <taxon>Plasticicumulans</taxon>
    </lineage>
</organism>
<dbReference type="Pfam" id="PF10116">
    <property type="entry name" value="Host_attach"/>
    <property type="match status" value="1"/>
</dbReference>
<dbReference type="Proteomes" id="UP000246569">
    <property type="component" value="Unassembled WGS sequence"/>
</dbReference>
<dbReference type="OrthoDB" id="329419at2"/>
<dbReference type="RefSeq" id="WP_110018006.1">
    <property type="nucleotide sequence ID" value="NZ_QGTJ01000003.1"/>
</dbReference>
<evidence type="ECO:0000313" key="1">
    <source>
        <dbReference type="EMBL" id="PWV63532.1"/>
    </source>
</evidence>
<reference evidence="1 2" key="1">
    <citation type="submission" date="2018-05" db="EMBL/GenBank/DDBJ databases">
        <title>Genomic Encyclopedia of Type Strains, Phase IV (KMG-IV): sequencing the most valuable type-strain genomes for metagenomic binning, comparative biology and taxonomic classification.</title>
        <authorList>
            <person name="Goeker M."/>
        </authorList>
    </citation>
    <scope>NUCLEOTIDE SEQUENCE [LARGE SCALE GENOMIC DNA]</scope>
    <source>
        <strain evidence="1 2">DSM 23606</strain>
    </source>
</reference>
<keyword evidence="2" id="KW-1185">Reference proteome</keyword>
<evidence type="ECO:0000313" key="2">
    <source>
        <dbReference type="Proteomes" id="UP000246569"/>
    </source>
</evidence>
<sequence length="139" mass="15448">MTATWILVADGSRARLFSVDRSQSPLLEIGSFVRPEARAKTRDLVTDKLQSGIGSGDLDRQTPRRHEALNFARQLSAQLRLGRVQGLFDRLYIAAAPAFLGLLRSKLDAPTAQLVVNAVSKDLTQLEPARIRKHLPHRL</sequence>
<protein>
    <submittedName>
        <fullName evidence="1">Protein required for attachment to host cells</fullName>
    </submittedName>
</protein>
<dbReference type="AlphaFoldDB" id="A0A317MZ17"/>
<comment type="caution">
    <text evidence="1">The sequence shown here is derived from an EMBL/GenBank/DDBJ whole genome shotgun (WGS) entry which is preliminary data.</text>
</comment>
<proteinExistence type="predicted"/>
<gene>
    <name evidence="1" type="ORF">C7443_103463</name>
</gene>
<dbReference type="InterPro" id="IPR019291">
    <property type="entry name" value="Host_attachment_protein"/>
</dbReference>
<dbReference type="EMBL" id="QGTJ01000003">
    <property type="protein sequence ID" value="PWV63532.1"/>
    <property type="molecule type" value="Genomic_DNA"/>
</dbReference>
<accession>A0A317MZ17</accession>